<feature type="region of interest" description="Disordered" evidence="2">
    <location>
        <begin position="315"/>
        <end position="349"/>
    </location>
</feature>
<keyword evidence="4" id="KW-0326">Glycosidase</keyword>
<keyword evidence="5" id="KW-1185">Reference proteome</keyword>
<reference evidence="4 5" key="1">
    <citation type="submission" date="2018-10" db="EMBL/GenBank/DDBJ databases">
        <title>Relationship between Morphology and Antimicrobial Activity in Streptomyces.</title>
        <authorList>
            <person name="Kang H.J."/>
            <person name="Kim S.B."/>
        </authorList>
    </citation>
    <scope>NUCLEOTIDE SEQUENCE [LARGE SCALE GENOMIC DNA]</scope>
    <source>
        <strain evidence="4 5">BH38</strain>
    </source>
</reference>
<dbReference type="AlphaFoldDB" id="A0A387HH04"/>
<dbReference type="CDD" id="cd00118">
    <property type="entry name" value="LysM"/>
    <property type="match status" value="2"/>
</dbReference>
<feature type="region of interest" description="Disordered" evidence="2">
    <location>
        <begin position="237"/>
        <end position="269"/>
    </location>
</feature>
<dbReference type="Proteomes" id="UP000271554">
    <property type="component" value="Chromosome"/>
</dbReference>
<feature type="compositionally biased region" description="Polar residues" evidence="2">
    <location>
        <begin position="315"/>
        <end position="328"/>
    </location>
</feature>
<evidence type="ECO:0000313" key="5">
    <source>
        <dbReference type="Proteomes" id="UP000271554"/>
    </source>
</evidence>
<dbReference type="InterPro" id="IPR018392">
    <property type="entry name" value="LysM"/>
</dbReference>
<feature type="compositionally biased region" description="Low complexity" evidence="2">
    <location>
        <begin position="416"/>
        <end position="428"/>
    </location>
</feature>
<evidence type="ECO:0000256" key="1">
    <source>
        <dbReference type="ARBA" id="ARBA00022801"/>
    </source>
</evidence>
<dbReference type="EC" id="3.2.1.-" evidence="4"/>
<accession>A0A387HH04</accession>
<feature type="compositionally biased region" description="Basic and acidic residues" evidence="2">
    <location>
        <begin position="239"/>
        <end position="252"/>
    </location>
</feature>
<dbReference type="InterPro" id="IPR007921">
    <property type="entry name" value="CHAP_dom"/>
</dbReference>
<keyword evidence="1 4" id="KW-0378">Hydrolase</keyword>
<dbReference type="SMART" id="SM00257">
    <property type="entry name" value="LysM"/>
    <property type="match status" value="2"/>
</dbReference>
<dbReference type="Pfam" id="PF05257">
    <property type="entry name" value="CHAP"/>
    <property type="match status" value="1"/>
</dbReference>
<dbReference type="PROSITE" id="PS51782">
    <property type="entry name" value="LYSM"/>
    <property type="match status" value="2"/>
</dbReference>
<feature type="region of interest" description="Disordered" evidence="2">
    <location>
        <begin position="374"/>
        <end position="438"/>
    </location>
</feature>
<feature type="domain" description="LysM" evidence="3">
    <location>
        <begin position="266"/>
        <end position="312"/>
    </location>
</feature>
<protein>
    <submittedName>
        <fullName evidence="4">Autolysin</fullName>
        <ecNumber evidence="4">3.2.1.-</ecNumber>
    </submittedName>
</protein>
<dbReference type="PANTHER" id="PTHR33734:SF22">
    <property type="entry name" value="MEMBRANE-BOUND LYTIC MUREIN TRANSGLYCOSYLASE D"/>
    <property type="match status" value="1"/>
</dbReference>
<proteinExistence type="predicted"/>
<evidence type="ECO:0000313" key="4">
    <source>
        <dbReference type="EMBL" id="AYG80008.1"/>
    </source>
</evidence>
<dbReference type="KEGG" id="shun:DWB77_02128"/>
<dbReference type="EMBL" id="CP032698">
    <property type="protein sequence ID" value="AYG80008.1"/>
    <property type="molecule type" value="Genomic_DNA"/>
</dbReference>
<sequence>MSQVSNVLSIAKAEVGYQAERAPGERPSGHQKYSGQVPGLEWSNYQPWCATWVSWVAMKAGVASLYPRTASVWTAMQWFKQRSRWSEFPAVGAQVIYGTSGSTHTGICYAFDETWIYVYEGNTSLENNANGNKVMARQRRRRDAYVHGYGLPEFTEGIVTADPSKKGQAGYTYAAKASGPASDTDGSAGTTKYKIKKGQTLAGIAALLGVSLAGLLALNPQIKNPDVIHPDQEINVPQEQEKPKPPPEKPKPNPEPSKPPTETSSGIYVVKPGDTLGSIANRHGVSLAQLLAWNPKYQANPNLVVVGQVVSLRGSTAPTTSPRLTSLPATVKPSKPIAQRPANAKHGQHCECCGQLDGITKELRAIKAELKEIKDAVKSKPTSPPTPAPKPEHPAEPKVPAEPTSPAPVHPEQSKPTDIPVVPQQIIPTPAPEVHLVP</sequence>
<organism evidence="4 5">
    <name type="scientific">Streptomyces hundungensis</name>
    <dbReference type="NCBI Taxonomy" id="1077946"/>
    <lineage>
        <taxon>Bacteria</taxon>
        <taxon>Bacillati</taxon>
        <taxon>Actinomycetota</taxon>
        <taxon>Actinomycetes</taxon>
        <taxon>Kitasatosporales</taxon>
        <taxon>Streptomycetaceae</taxon>
        <taxon>Streptomyces</taxon>
    </lineage>
</organism>
<name>A0A387HH04_9ACTN</name>
<evidence type="ECO:0000256" key="2">
    <source>
        <dbReference type="SAM" id="MobiDB-lite"/>
    </source>
</evidence>
<evidence type="ECO:0000259" key="3">
    <source>
        <dbReference type="PROSITE" id="PS51782"/>
    </source>
</evidence>
<feature type="domain" description="LysM" evidence="3">
    <location>
        <begin position="191"/>
        <end position="236"/>
    </location>
</feature>
<dbReference type="Pfam" id="PF01476">
    <property type="entry name" value="LysM"/>
    <property type="match status" value="2"/>
</dbReference>
<dbReference type="Gene3D" id="3.10.350.10">
    <property type="entry name" value="LysM domain"/>
    <property type="match status" value="2"/>
</dbReference>
<dbReference type="PANTHER" id="PTHR33734">
    <property type="entry name" value="LYSM DOMAIN-CONTAINING GPI-ANCHORED PROTEIN 2"/>
    <property type="match status" value="1"/>
</dbReference>
<gene>
    <name evidence="4" type="ORF">DWB77_02128</name>
</gene>
<dbReference type="GO" id="GO:0016798">
    <property type="term" value="F:hydrolase activity, acting on glycosyl bonds"/>
    <property type="evidence" value="ECO:0007669"/>
    <property type="project" value="UniProtKB-KW"/>
</dbReference>
<dbReference type="RefSeq" id="WP_162952505.1">
    <property type="nucleotide sequence ID" value="NZ_CP032698.1"/>
</dbReference>
<dbReference type="GO" id="GO:0008932">
    <property type="term" value="F:lytic endotransglycosylase activity"/>
    <property type="evidence" value="ECO:0007669"/>
    <property type="project" value="TreeGrafter"/>
</dbReference>
<dbReference type="SUPFAM" id="SSF54106">
    <property type="entry name" value="LysM domain"/>
    <property type="match status" value="2"/>
</dbReference>
<dbReference type="InterPro" id="IPR036779">
    <property type="entry name" value="LysM_dom_sf"/>
</dbReference>